<comment type="subcellular location">
    <subcellularLocation>
        <location evidence="1">Nucleus</location>
    </subcellularLocation>
</comment>
<dbReference type="PANTHER" id="PTHR23068:SF25">
    <property type="entry name" value="DNA (CYTOSINE-5)-METHYLTRANSFERASE DRM2"/>
    <property type="match status" value="1"/>
</dbReference>
<dbReference type="SUPFAM" id="SSF53335">
    <property type="entry name" value="S-adenosyl-L-methionine-dependent methyltransferases"/>
    <property type="match status" value="2"/>
</dbReference>
<feature type="compositionally biased region" description="Polar residues" evidence="10">
    <location>
        <begin position="177"/>
        <end position="196"/>
    </location>
</feature>
<evidence type="ECO:0000256" key="7">
    <source>
        <dbReference type="ARBA" id="ARBA00023125"/>
    </source>
</evidence>
<dbReference type="InterPro" id="IPR029063">
    <property type="entry name" value="SAM-dependent_MTases_sf"/>
</dbReference>
<dbReference type="PANTHER" id="PTHR23068">
    <property type="entry name" value="DNA CYTOSINE-5- -METHYLTRANSFERASE 3-RELATED"/>
    <property type="match status" value="1"/>
</dbReference>
<keyword evidence="5 9" id="KW-0949">S-adenosyl-L-methionine</keyword>
<dbReference type="Gene3D" id="3.40.50.150">
    <property type="entry name" value="Vaccinia Virus protein VP39"/>
    <property type="match status" value="2"/>
</dbReference>
<dbReference type="PROSITE" id="PS51680">
    <property type="entry name" value="SAM_MT_DRM"/>
    <property type="match status" value="1"/>
</dbReference>
<name>A0ABP0WCE0_9BRYO</name>
<reference evidence="12" key="1">
    <citation type="submission" date="2024-02" db="EMBL/GenBank/DDBJ databases">
        <authorList>
            <consortium name="ELIXIR-Norway"/>
            <consortium name="Elixir Norway"/>
        </authorList>
    </citation>
    <scope>NUCLEOTIDE SEQUENCE</scope>
</reference>
<evidence type="ECO:0000256" key="9">
    <source>
        <dbReference type="PROSITE-ProRule" id="PRU01016"/>
    </source>
</evidence>
<dbReference type="PROSITE" id="PS51679">
    <property type="entry name" value="SAM_MT_C5"/>
    <property type="match status" value="1"/>
</dbReference>
<feature type="region of interest" description="Disordered" evidence="10">
    <location>
        <begin position="97"/>
        <end position="200"/>
    </location>
</feature>
<keyword evidence="8" id="KW-0539">Nucleus</keyword>
<dbReference type="Pfam" id="PF00145">
    <property type="entry name" value="DNA_methylase"/>
    <property type="match status" value="1"/>
</dbReference>
<feature type="compositionally biased region" description="Basic and acidic residues" evidence="10">
    <location>
        <begin position="151"/>
        <end position="167"/>
    </location>
</feature>
<sequence length="908" mass="101855">MEEVLRVLKIERVQHAELPAAVTTVVVPPPLVLVKDEPKETVLEVAGHDDQSTGLVLFSNTPVSIGNQILSQGITSRHEEKLQATVANGGGAAAAAIRTSTQQEANNKTLLHTSSSKKRVPDECNEPQVQPPPRHLMRVLQAAAPEEEEMEKEKKPVQKNTNRHEESAAVAASSSSFQVRSESKGQGLNPSSSGTPPNFVCQMITTTMPLQAEEKEEIHTDDDDALLPAIAQHSGARNGSTLELDFTTRQIQLQEMGFEEGLITQALRAHGVHADDSILVQFILDLQTNTVNNSIGSNNTEIVIENWQDEDEGELPNHREEDIFEQDDSSEGERDEVETTLESCSYVPQPEQSIGQMPNKTRTWDRPSSPVNPTEKYTRNQTFLLHQGFDPVLVEKVLEKFGEEDDINQLLDYALALANCDAASISMRNSMPSTSYSVPFQCQELIETPAVNTVDKLVNEFKCTFSARAIERALERCETPRLNAKDHQIVALLDFLDAHGDELDQDVEACTMSNPRSKENTDWEDIRHLMAEEGQMSPKTMLPPTYRPPKKAKGLENIEPPEPKRKGAQGFGLPGMTVRRRHLSRDVEGAPFFYFENVATMPKGEWSKIQRHLYDIEPEFYDSLHFSACRRPRGYIHNLPVEGRVKILPDPPMTIQELMPQTQAFWPHWDPRTKFNCINTVKASQPICRKIQENLEVEEPPPDIQRMILKWCKTWNLVWTAPNLPSPISENEIEECLGFDRDHTRGFFATTRRFAALGNSFSVYTVAYHFSVLKPLYPNGIRVLSLFTGIGGAEVALHKIGIKLNVVVSVEIQEDNRACVEAWWRASGQTGTLDQTYHNVMSLGRNELRSLLQKYGGFDLIVGGSPCQNFSGNNRVNRTGLSGVTSIMFFEYSRIATTVREFVRHMPS</sequence>
<dbReference type="CDD" id="cd14270">
    <property type="entry name" value="UBA"/>
    <property type="match status" value="1"/>
</dbReference>
<evidence type="ECO:0000256" key="5">
    <source>
        <dbReference type="ARBA" id="ARBA00022691"/>
    </source>
</evidence>
<keyword evidence="7" id="KW-0238">DNA-binding</keyword>
<dbReference type="Proteomes" id="UP001497444">
    <property type="component" value="Chromosome 15"/>
</dbReference>
<feature type="active site" evidence="9">
    <location>
        <position position="867"/>
    </location>
</feature>
<accession>A0ABP0WCE0</accession>
<feature type="domain" description="SAM-dependent MTase DRM-type" evidence="11">
    <location>
        <begin position="579"/>
        <end position="906"/>
    </location>
</feature>
<keyword evidence="6" id="KW-0677">Repeat</keyword>
<evidence type="ECO:0000256" key="6">
    <source>
        <dbReference type="ARBA" id="ARBA00022737"/>
    </source>
</evidence>
<keyword evidence="13" id="KW-1185">Reference proteome</keyword>
<dbReference type="InterPro" id="IPR001525">
    <property type="entry name" value="C5_MeTfrase"/>
</dbReference>
<dbReference type="PROSITE" id="PS00094">
    <property type="entry name" value="C5_MTASE_1"/>
    <property type="match status" value="1"/>
</dbReference>
<evidence type="ECO:0000256" key="8">
    <source>
        <dbReference type="ARBA" id="ARBA00023242"/>
    </source>
</evidence>
<protein>
    <recommendedName>
        <fullName evidence="2">DNA (cytosine-5-)-methyltransferase</fullName>
        <ecNumber evidence="2">2.1.1.37</ecNumber>
    </recommendedName>
</protein>
<evidence type="ECO:0000313" key="12">
    <source>
        <dbReference type="EMBL" id="CAK9263185.1"/>
    </source>
</evidence>
<evidence type="ECO:0000256" key="10">
    <source>
        <dbReference type="SAM" id="MobiDB-lite"/>
    </source>
</evidence>
<evidence type="ECO:0000256" key="2">
    <source>
        <dbReference type="ARBA" id="ARBA00011975"/>
    </source>
</evidence>
<dbReference type="EMBL" id="OZ020110">
    <property type="protein sequence ID" value="CAK9263185.1"/>
    <property type="molecule type" value="Genomic_DNA"/>
</dbReference>
<dbReference type="InterPro" id="IPR050390">
    <property type="entry name" value="C5-Methyltransferase"/>
</dbReference>
<comment type="similarity">
    <text evidence="9">Belongs to the class I-like SAM-binding methyltransferase superfamily. C5-methyltransferase family.</text>
</comment>
<dbReference type="InterPro" id="IPR030380">
    <property type="entry name" value="SAM_MeTfrase_DRM"/>
</dbReference>
<feature type="region of interest" description="Disordered" evidence="10">
    <location>
        <begin position="553"/>
        <end position="574"/>
    </location>
</feature>
<evidence type="ECO:0000259" key="11">
    <source>
        <dbReference type="PROSITE" id="PS51680"/>
    </source>
</evidence>
<keyword evidence="3 9" id="KW-0489">Methyltransferase</keyword>
<dbReference type="InterPro" id="IPR018117">
    <property type="entry name" value="C5_DNA_meth_AS"/>
</dbReference>
<feature type="compositionally biased region" description="Basic and acidic residues" evidence="10">
    <location>
        <begin position="553"/>
        <end position="565"/>
    </location>
</feature>
<evidence type="ECO:0000256" key="3">
    <source>
        <dbReference type="ARBA" id="ARBA00022603"/>
    </source>
</evidence>
<proteinExistence type="inferred from homology"/>
<dbReference type="EC" id="2.1.1.37" evidence="2"/>
<gene>
    <name evidence="12" type="ORF">CSSPJE1EN1_LOCUS8663</name>
</gene>
<feature type="compositionally biased region" description="Polar residues" evidence="10">
    <location>
        <begin position="98"/>
        <end position="114"/>
    </location>
</feature>
<organism evidence="12 13">
    <name type="scientific">Sphagnum jensenii</name>
    <dbReference type="NCBI Taxonomy" id="128206"/>
    <lineage>
        <taxon>Eukaryota</taxon>
        <taxon>Viridiplantae</taxon>
        <taxon>Streptophyta</taxon>
        <taxon>Embryophyta</taxon>
        <taxon>Bryophyta</taxon>
        <taxon>Sphagnophytina</taxon>
        <taxon>Sphagnopsida</taxon>
        <taxon>Sphagnales</taxon>
        <taxon>Sphagnaceae</taxon>
        <taxon>Sphagnum</taxon>
    </lineage>
</organism>
<keyword evidence="4 9" id="KW-0808">Transferase</keyword>
<feature type="region of interest" description="Disordered" evidence="10">
    <location>
        <begin position="349"/>
        <end position="373"/>
    </location>
</feature>
<evidence type="ECO:0000256" key="4">
    <source>
        <dbReference type="ARBA" id="ARBA00022679"/>
    </source>
</evidence>
<evidence type="ECO:0000256" key="1">
    <source>
        <dbReference type="ARBA" id="ARBA00004123"/>
    </source>
</evidence>
<evidence type="ECO:0000313" key="13">
    <source>
        <dbReference type="Proteomes" id="UP001497444"/>
    </source>
</evidence>
<feature type="compositionally biased region" description="Polar residues" evidence="10">
    <location>
        <begin position="350"/>
        <end position="361"/>
    </location>
</feature>